<dbReference type="Gene3D" id="3.90.550.10">
    <property type="entry name" value="Spore Coat Polysaccharide Biosynthesis Protein SpsA, Chain A"/>
    <property type="match status" value="1"/>
</dbReference>
<comment type="subcellular location">
    <subcellularLocation>
        <location evidence="1">Membrane</location>
        <topology evidence="1">Multi-pass membrane protein</topology>
    </subcellularLocation>
</comment>
<keyword evidence="10" id="KW-1185">Reference proteome</keyword>
<dbReference type="SUPFAM" id="SSF53448">
    <property type="entry name" value="Nucleotide-diphospho-sugar transferases"/>
    <property type="match status" value="1"/>
</dbReference>
<dbReference type="Proteomes" id="UP001274321">
    <property type="component" value="Unassembled WGS sequence"/>
</dbReference>
<keyword evidence="2" id="KW-0328">Glycosyltransferase</keyword>
<evidence type="ECO:0000256" key="3">
    <source>
        <dbReference type="ARBA" id="ARBA00022679"/>
    </source>
</evidence>
<feature type="transmembrane region" description="Helical" evidence="7">
    <location>
        <begin position="374"/>
        <end position="396"/>
    </location>
</feature>
<keyword evidence="5 7" id="KW-1133">Transmembrane helix</keyword>
<evidence type="ECO:0000256" key="2">
    <source>
        <dbReference type="ARBA" id="ARBA00022676"/>
    </source>
</evidence>
<comment type="caution">
    <text evidence="9">The sequence shown here is derived from an EMBL/GenBank/DDBJ whole genome shotgun (WGS) entry which is preliminary data.</text>
</comment>
<evidence type="ECO:0000256" key="7">
    <source>
        <dbReference type="SAM" id="Phobius"/>
    </source>
</evidence>
<dbReference type="Pfam" id="PF00535">
    <property type="entry name" value="Glycos_transf_2"/>
    <property type="match status" value="1"/>
</dbReference>
<dbReference type="InterPro" id="IPR003919">
    <property type="entry name" value="Cell_synth_A"/>
</dbReference>
<feature type="transmembrane region" description="Helical" evidence="7">
    <location>
        <begin position="12"/>
        <end position="29"/>
    </location>
</feature>
<name>A0ABU4RPS5_9HYPH</name>
<feature type="transmembrane region" description="Helical" evidence="7">
    <location>
        <begin position="38"/>
        <end position="54"/>
    </location>
</feature>
<evidence type="ECO:0000256" key="1">
    <source>
        <dbReference type="ARBA" id="ARBA00004141"/>
    </source>
</evidence>
<feature type="transmembrane region" description="Helical" evidence="7">
    <location>
        <begin position="438"/>
        <end position="460"/>
    </location>
</feature>
<feature type="domain" description="Glycosyltransferase 2-like" evidence="8">
    <location>
        <begin position="121"/>
        <end position="291"/>
    </location>
</feature>
<dbReference type="EMBL" id="JAXAFJ010000007">
    <property type="protein sequence ID" value="MDX6806822.1"/>
    <property type="molecule type" value="Genomic_DNA"/>
</dbReference>
<proteinExistence type="predicted"/>
<evidence type="ECO:0000256" key="6">
    <source>
        <dbReference type="ARBA" id="ARBA00023136"/>
    </source>
</evidence>
<dbReference type="InterPro" id="IPR050321">
    <property type="entry name" value="Glycosyltr_2/OpgH_subfam"/>
</dbReference>
<feature type="transmembrane region" description="Helical" evidence="7">
    <location>
        <begin position="517"/>
        <end position="535"/>
    </location>
</feature>
<dbReference type="PANTHER" id="PTHR43867">
    <property type="entry name" value="CELLULOSE SYNTHASE CATALYTIC SUBUNIT A [UDP-FORMING]"/>
    <property type="match status" value="1"/>
</dbReference>
<keyword evidence="6 7" id="KW-0472">Membrane</keyword>
<evidence type="ECO:0000313" key="9">
    <source>
        <dbReference type="EMBL" id="MDX6806822.1"/>
    </source>
</evidence>
<dbReference type="PRINTS" id="PR01439">
    <property type="entry name" value="CELLSNTHASEA"/>
</dbReference>
<evidence type="ECO:0000313" key="10">
    <source>
        <dbReference type="Proteomes" id="UP001274321"/>
    </source>
</evidence>
<dbReference type="PANTHER" id="PTHR43867:SF2">
    <property type="entry name" value="CELLULOSE SYNTHASE CATALYTIC SUBUNIT A [UDP-FORMING]"/>
    <property type="match status" value="1"/>
</dbReference>
<feature type="transmembrane region" description="Helical" evidence="7">
    <location>
        <begin position="408"/>
        <end position="426"/>
    </location>
</feature>
<sequence length="665" mass="74827">MFESAADDASILLTNGLVCLGLLMMARLLKPQGTADRALFGMATALLIVTYAAWRWHDTMPRFELTATSLWPWLFFAFEGIAMTYTLISIVILVKRRDNSAEADRAEALNHARGSWPAVDVFICTYNEPVDVLEKAVLCALAMDYPNFTVWVLDDTRRDWLRQYAEDVGAFYITRPDNVGAKAGNLNNGLRRTAEATNAPLILVLDADFAPRPNMLRRMVGLFHDRRVGVVQTPQFYYNADPIQHNLMIRDSWVDDQRIFFDIFQPSKDAWDCAFCVGTSFIVRRDLLNEMGGFPQEAMSEDIHLTYSLLHRGYVTRWLNERLSIGLSAEGLPEYITQRTRWCLGTIQVALLKSGPMLSPGYTLTQRLHYFHGILNWLCKPFIVLMLLAPSMYWFAGLPAFEADYIAFLRYGLPMLFAVWIYSGWVSERRTLPVFMEVTHTLTALAVTVTLASAIVRPFGRPFKVTDKGGDRSEMRVHWRMAGTFGAVALLSAGSIVWAFVSPYAAAEVSSRDLFNLIWAGVAMILAFIAMLVCFELPRPSPDEFFPVDTVTDLRERDLVRQCLVKDLSLSAARLMVQDHHRPVTNGELYVPDVGWIRAALKEAHGQSLELDLSPTPQQRRALVVKLFTTSGETVARSAHLGKAVHGLLRRAAGLKSKASEPRSV</sequence>
<evidence type="ECO:0000259" key="8">
    <source>
        <dbReference type="Pfam" id="PF00535"/>
    </source>
</evidence>
<dbReference type="InterPro" id="IPR029044">
    <property type="entry name" value="Nucleotide-diphossugar_trans"/>
</dbReference>
<evidence type="ECO:0000256" key="4">
    <source>
        <dbReference type="ARBA" id="ARBA00022692"/>
    </source>
</evidence>
<keyword evidence="4 7" id="KW-0812">Transmembrane</keyword>
<protein>
    <submittedName>
        <fullName evidence="9">Cellulose synthase catalytic subunit</fullName>
    </submittedName>
</protein>
<evidence type="ECO:0000256" key="5">
    <source>
        <dbReference type="ARBA" id="ARBA00022989"/>
    </source>
</evidence>
<organism evidence="9 10">
    <name type="scientific">Terrihabitans rhizophilus</name>
    <dbReference type="NCBI Taxonomy" id="3092662"/>
    <lineage>
        <taxon>Bacteria</taxon>
        <taxon>Pseudomonadati</taxon>
        <taxon>Pseudomonadota</taxon>
        <taxon>Alphaproteobacteria</taxon>
        <taxon>Hyphomicrobiales</taxon>
        <taxon>Terrihabitans</taxon>
    </lineage>
</organism>
<accession>A0ABU4RPS5</accession>
<dbReference type="RefSeq" id="WP_319844949.1">
    <property type="nucleotide sequence ID" value="NZ_JAXAFJ010000007.1"/>
</dbReference>
<feature type="transmembrane region" description="Helical" evidence="7">
    <location>
        <begin position="74"/>
        <end position="94"/>
    </location>
</feature>
<dbReference type="InterPro" id="IPR001173">
    <property type="entry name" value="Glyco_trans_2-like"/>
</dbReference>
<reference evidence="9 10" key="1">
    <citation type="submission" date="2023-11" db="EMBL/GenBank/DDBJ databases">
        <authorList>
            <person name="Bao R."/>
        </authorList>
    </citation>
    <scope>NUCLEOTIDE SEQUENCE [LARGE SCALE GENOMIC DNA]</scope>
    <source>
        <strain evidence="9 10">PJ23</strain>
    </source>
</reference>
<gene>
    <name evidence="9" type="ORF">SCD90_12175</name>
</gene>
<feature type="transmembrane region" description="Helical" evidence="7">
    <location>
        <begin position="481"/>
        <end position="505"/>
    </location>
</feature>
<dbReference type="CDD" id="cd06421">
    <property type="entry name" value="CESA_CelA_like"/>
    <property type="match status" value="1"/>
</dbReference>
<keyword evidence="3" id="KW-0808">Transferase</keyword>